<reference evidence="5" key="1">
    <citation type="submission" date="2022-12" db="EMBL/GenBank/DDBJ databases">
        <title>Reference genome sequencing for broad-spectrum identification of bacterial and archaeal isolates by mass spectrometry.</title>
        <authorList>
            <person name="Sekiguchi Y."/>
            <person name="Tourlousse D.M."/>
        </authorList>
    </citation>
    <scope>NUCLEOTIDE SEQUENCE</scope>
    <source>
        <strain evidence="5">14</strain>
    </source>
</reference>
<name>A0A9W6CWD5_9MICO</name>
<evidence type="ECO:0000256" key="2">
    <source>
        <dbReference type="ARBA" id="ARBA00022801"/>
    </source>
</evidence>
<dbReference type="PROSITE" id="PS00893">
    <property type="entry name" value="NUDIX_BOX"/>
    <property type="match status" value="1"/>
</dbReference>
<proteinExistence type="predicted"/>
<sequence length="184" mass="19461">MPEAGEPVTGAGEPEDDGPRGYSAEYAAAHGRFALIPAAYVFLLDDDGHGGGERVLLQRRAGTGFYDGWWGASAAGHVDPGESAVDAAVREAAEEIGVGLEASDLVPLTTLHRRAGSDAAADQRVDFAFSCRRWAGHPSLQEQTADALEWFPLAALPDRVVHHERAVLEGLRDGTLAAITPFGF</sequence>
<dbReference type="PANTHER" id="PTHR43046:SF16">
    <property type="entry name" value="ADP-RIBOSE PYROPHOSPHATASE YJHB-RELATED"/>
    <property type="match status" value="1"/>
</dbReference>
<dbReference type="InterPro" id="IPR020084">
    <property type="entry name" value="NUDIX_hydrolase_CS"/>
</dbReference>
<evidence type="ECO:0000256" key="3">
    <source>
        <dbReference type="SAM" id="MobiDB-lite"/>
    </source>
</evidence>
<evidence type="ECO:0000259" key="4">
    <source>
        <dbReference type="PROSITE" id="PS51462"/>
    </source>
</evidence>
<dbReference type="PROSITE" id="PS51462">
    <property type="entry name" value="NUDIX"/>
    <property type="match status" value="1"/>
</dbReference>
<dbReference type="EMBL" id="BSDP01000001">
    <property type="protein sequence ID" value="GLI27550.1"/>
    <property type="molecule type" value="Genomic_DNA"/>
</dbReference>
<dbReference type="GO" id="GO:0016787">
    <property type="term" value="F:hydrolase activity"/>
    <property type="evidence" value="ECO:0007669"/>
    <property type="project" value="UniProtKB-KW"/>
</dbReference>
<comment type="cofactor">
    <cofactor evidence="1">
        <name>Mg(2+)</name>
        <dbReference type="ChEBI" id="CHEBI:18420"/>
    </cofactor>
</comment>
<dbReference type="AlphaFoldDB" id="A0A9W6CWD5"/>
<dbReference type="SUPFAM" id="SSF55811">
    <property type="entry name" value="Nudix"/>
    <property type="match status" value="1"/>
</dbReference>
<keyword evidence="2" id="KW-0378">Hydrolase</keyword>
<feature type="domain" description="Nudix hydrolase" evidence="4">
    <location>
        <begin position="34"/>
        <end position="173"/>
    </location>
</feature>
<dbReference type="Pfam" id="PF00293">
    <property type="entry name" value="NUDIX"/>
    <property type="match status" value="1"/>
</dbReference>
<keyword evidence="6" id="KW-1185">Reference proteome</keyword>
<evidence type="ECO:0000256" key="1">
    <source>
        <dbReference type="ARBA" id="ARBA00001946"/>
    </source>
</evidence>
<accession>A0A9W6CWD5</accession>
<dbReference type="InterPro" id="IPR000086">
    <property type="entry name" value="NUDIX_hydrolase_dom"/>
</dbReference>
<comment type="caution">
    <text evidence="5">The sequence shown here is derived from an EMBL/GenBank/DDBJ whole genome shotgun (WGS) entry which is preliminary data.</text>
</comment>
<dbReference type="Proteomes" id="UP001144396">
    <property type="component" value="Unassembled WGS sequence"/>
</dbReference>
<organism evidence="5 6">
    <name type="scientific">Agromyces rhizosphaerae</name>
    <dbReference type="NCBI Taxonomy" id="88374"/>
    <lineage>
        <taxon>Bacteria</taxon>
        <taxon>Bacillati</taxon>
        <taxon>Actinomycetota</taxon>
        <taxon>Actinomycetes</taxon>
        <taxon>Micrococcales</taxon>
        <taxon>Microbacteriaceae</taxon>
        <taxon>Agromyces</taxon>
    </lineage>
</organism>
<gene>
    <name evidence="5" type="ORF">ARHIZOSPH14_17920</name>
</gene>
<dbReference type="InterPro" id="IPR015797">
    <property type="entry name" value="NUDIX_hydrolase-like_dom_sf"/>
</dbReference>
<evidence type="ECO:0000313" key="5">
    <source>
        <dbReference type="EMBL" id="GLI27550.1"/>
    </source>
</evidence>
<feature type="region of interest" description="Disordered" evidence="3">
    <location>
        <begin position="1"/>
        <end position="22"/>
    </location>
</feature>
<dbReference type="PANTHER" id="PTHR43046">
    <property type="entry name" value="GDP-MANNOSE MANNOSYL HYDROLASE"/>
    <property type="match status" value="1"/>
</dbReference>
<protein>
    <recommendedName>
        <fullName evidence="4">Nudix hydrolase domain-containing protein</fullName>
    </recommendedName>
</protein>
<dbReference type="Gene3D" id="3.90.79.10">
    <property type="entry name" value="Nucleoside Triphosphate Pyrophosphohydrolase"/>
    <property type="match status" value="1"/>
</dbReference>
<evidence type="ECO:0000313" key="6">
    <source>
        <dbReference type="Proteomes" id="UP001144396"/>
    </source>
</evidence>